<evidence type="ECO:0000313" key="3">
    <source>
        <dbReference type="EMBL" id="KAH9425950.1"/>
    </source>
</evidence>
<dbReference type="EMBL" id="NJHN03000016">
    <property type="protein sequence ID" value="KAH9425950.1"/>
    <property type="molecule type" value="Genomic_DNA"/>
</dbReference>
<comment type="caution">
    <text evidence="3">The sequence shown here is derived from an EMBL/GenBank/DDBJ whole genome shotgun (WGS) entry which is preliminary data.</text>
</comment>
<dbReference type="SMART" id="SM00324">
    <property type="entry name" value="RhoGAP"/>
    <property type="match status" value="1"/>
</dbReference>
<evidence type="ECO:0000259" key="2">
    <source>
        <dbReference type="PROSITE" id="PS50238"/>
    </source>
</evidence>
<dbReference type="InterPro" id="IPR008936">
    <property type="entry name" value="Rho_GTPase_activation_prot"/>
</dbReference>
<proteinExistence type="predicted"/>
<accession>A0ABQ8JU49</accession>
<protein>
    <recommendedName>
        <fullName evidence="2">Rho-GAP domain-containing protein</fullName>
    </recommendedName>
</protein>
<dbReference type="PANTHER" id="PTHR46199">
    <property type="entry name" value="RAC GTPASE-ACTIVATING PROTEIN 1"/>
    <property type="match status" value="1"/>
</dbReference>
<feature type="domain" description="Rho-GAP" evidence="2">
    <location>
        <begin position="399"/>
        <end position="578"/>
    </location>
</feature>
<gene>
    <name evidence="3" type="ORF">DERP_014520</name>
</gene>
<dbReference type="SUPFAM" id="SSF48350">
    <property type="entry name" value="GTPase activation domain, GAP"/>
    <property type="match status" value="1"/>
</dbReference>
<reference evidence="3 4" key="2">
    <citation type="journal article" date="2022" name="Mol. Biol. Evol.">
        <title>Comparative Genomics Reveals Insights into the Divergent Evolution of Astigmatic Mites and Household Pest Adaptations.</title>
        <authorList>
            <person name="Xiong Q."/>
            <person name="Wan A.T."/>
            <person name="Liu X."/>
            <person name="Fung C.S."/>
            <person name="Xiao X."/>
            <person name="Malainual N."/>
            <person name="Hou J."/>
            <person name="Wang L."/>
            <person name="Wang M."/>
            <person name="Yang K.Y."/>
            <person name="Cui Y."/>
            <person name="Leung E.L."/>
            <person name="Nong W."/>
            <person name="Shin S.K."/>
            <person name="Au S.W."/>
            <person name="Jeong K.Y."/>
            <person name="Chew F.T."/>
            <person name="Hui J.H."/>
            <person name="Leung T.F."/>
            <person name="Tungtrongchitr A."/>
            <person name="Zhong N."/>
            <person name="Liu Z."/>
            <person name="Tsui S.K."/>
        </authorList>
    </citation>
    <scope>NUCLEOTIDE SEQUENCE [LARGE SCALE GENOMIC DNA]</scope>
    <source>
        <strain evidence="3">Derp</strain>
    </source>
</reference>
<name>A0ABQ8JU49_DERPT</name>
<dbReference type="Proteomes" id="UP000887458">
    <property type="component" value="Unassembled WGS sequence"/>
</dbReference>
<sequence length="662" mass="76619">MTLVDNNNNNHSFDQEQESLSSSKMVKLSLMAYFDDMCRYQNYLSTYDRSLHNDLAKLLKICDQFKSRWSKTAKELKKARQQIDQLTEENIRLEKDLQYFKDKFLEKSNDYDKVNKELIDLRSKVKQFANVVNSSDLPMDKNNVMMKSKFDLEDEEKEENEKFRLHLNRLRRVNFDDENDDDRINENGENKNNKRIHLKTIAEEKEEEKAEQQYNEQIEIMNKTVVEKNFLAPSSSNSSDLTIDVSEVDEPLNNHCDNNNNGDIIKTMDRKLHLNDNIKLMKIDDEINNGYSLRRFAHLLHPSPPDCEQKNYLAKISAINGHHEHHWKSDRSTSHRMLICAICNNRIGFYSKYVTCDGCDERAHDYCVVHNHPSKRNFRTIMDFVQSSPVESSSSTTSSHVEPLVPTLLLKCCSEIEKRGIRLNNIYGHIQQPNSSIIQNLMLDLLYPKNGYNNQFSHIDIDSLCNIVIYFLGYLIDLGDPLIPEYLYDGLYNLLSNHSDDNLKIIDWIICQLPSSNRDTLAFLLVHLRKVAKYQHYNNMSLEKLTRIFAPKIFHPLFPTLMQEKAMMILLSISSDFWLQILSHDTPSSSPTSALLNNSIEDKHVSFFQSPCSYKSVATSQSVYNTPIGGGRGGDDGVLTPTSGNPKTRTTTFKRFVFRGKS</sequence>
<evidence type="ECO:0000313" key="4">
    <source>
        <dbReference type="Proteomes" id="UP000887458"/>
    </source>
</evidence>
<dbReference type="PROSITE" id="PS50238">
    <property type="entry name" value="RHOGAP"/>
    <property type="match status" value="1"/>
</dbReference>
<evidence type="ECO:0000256" key="1">
    <source>
        <dbReference type="SAM" id="Coils"/>
    </source>
</evidence>
<dbReference type="Pfam" id="PF00620">
    <property type="entry name" value="RhoGAP"/>
    <property type="match status" value="1"/>
</dbReference>
<keyword evidence="1" id="KW-0175">Coiled coil</keyword>
<organism evidence="3 4">
    <name type="scientific">Dermatophagoides pteronyssinus</name>
    <name type="common">European house dust mite</name>
    <dbReference type="NCBI Taxonomy" id="6956"/>
    <lineage>
        <taxon>Eukaryota</taxon>
        <taxon>Metazoa</taxon>
        <taxon>Ecdysozoa</taxon>
        <taxon>Arthropoda</taxon>
        <taxon>Chelicerata</taxon>
        <taxon>Arachnida</taxon>
        <taxon>Acari</taxon>
        <taxon>Acariformes</taxon>
        <taxon>Sarcoptiformes</taxon>
        <taxon>Astigmata</taxon>
        <taxon>Psoroptidia</taxon>
        <taxon>Analgoidea</taxon>
        <taxon>Pyroglyphidae</taxon>
        <taxon>Dermatophagoidinae</taxon>
        <taxon>Dermatophagoides</taxon>
    </lineage>
</organism>
<keyword evidence="4" id="KW-1185">Reference proteome</keyword>
<dbReference type="PANTHER" id="PTHR46199:SF3">
    <property type="entry name" value="RAC GTPASE-ACTIVATING PROTEIN 1"/>
    <property type="match status" value="1"/>
</dbReference>
<feature type="coiled-coil region" evidence="1">
    <location>
        <begin position="69"/>
        <end position="103"/>
    </location>
</feature>
<reference evidence="3 4" key="1">
    <citation type="journal article" date="2018" name="J. Allergy Clin. Immunol.">
        <title>High-quality assembly of Dermatophagoides pteronyssinus genome and transcriptome reveals a wide range of novel allergens.</title>
        <authorList>
            <person name="Liu X.Y."/>
            <person name="Yang K.Y."/>
            <person name="Wang M.Q."/>
            <person name="Kwok J.S."/>
            <person name="Zeng X."/>
            <person name="Yang Z."/>
            <person name="Xiao X.J."/>
            <person name="Lau C.P."/>
            <person name="Li Y."/>
            <person name="Huang Z.M."/>
            <person name="Ba J.G."/>
            <person name="Yim A.K."/>
            <person name="Ouyang C.Y."/>
            <person name="Ngai S.M."/>
            <person name="Chan T.F."/>
            <person name="Leung E.L."/>
            <person name="Liu L."/>
            <person name="Liu Z.G."/>
            <person name="Tsui S.K."/>
        </authorList>
    </citation>
    <scope>NUCLEOTIDE SEQUENCE [LARGE SCALE GENOMIC DNA]</scope>
    <source>
        <strain evidence="3">Derp</strain>
    </source>
</reference>
<dbReference type="Gene3D" id="1.10.555.10">
    <property type="entry name" value="Rho GTPase activation protein"/>
    <property type="match status" value="1"/>
</dbReference>
<dbReference type="InterPro" id="IPR000198">
    <property type="entry name" value="RhoGAP_dom"/>
</dbReference>